<dbReference type="AlphaFoldDB" id="A0A0N4SW41"/>
<evidence type="ECO:0000313" key="4">
    <source>
        <dbReference type="Proteomes" id="UP000000589"/>
    </source>
</evidence>
<dbReference type="Proteomes" id="UP000000589">
    <property type="component" value="Chromosome 6"/>
</dbReference>
<dbReference type="VEuPathDB" id="HostDB:ENSMUSG00000043088"/>
<dbReference type="GeneTree" id="ENSGT00940000161421"/>
<dbReference type="SMR" id="A0A0N4SW41"/>
<sequence length="67" mass="7443">MGSPRLAALLLSLPLLLIGLAVSARVACPCLRSWTSHCLLAYRVDKRFAGRKSSFEPFPVEVWIRDS</sequence>
<dbReference type="MGI" id="MGI:1889371">
    <property type="gene designation" value="Il17re"/>
</dbReference>
<dbReference type="ExpressionAtlas" id="A0A0N4SW41">
    <property type="expression patterns" value="baseline and differential"/>
</dbReference>
<keyword evidence="1" id="KW-0732">Signal</keyword>
<dbReference type="Antibodypedia" id="2563">
    <property type="antibodies" value="318 antibodies from 31 providers"/>
</dbReference>
<reference evidence="2 4" key="2">
    <citation type="journal article" date="2011" name="PLoS Biol.">
        <title>Modernizing reference genome assemblies.</title>
        <authorList>
            <person name="Church D.M."/>
            <person name="Schneider V.A."/>
            <person name="Graves T."/>
            <person name="Auger K."/>
            <person name="Cunningham F."/>
            <person name="Bouk N."/>
            <person name="Chen H.C."/>
            <person name="Agarwala R."/>
            <person name="McLaren W.M."/>
            <person name="Ritchie G.R."/>
            <person name="Albracht D."/>
            <person name="Kremitzki M."/>
            <person name="Rock S."/>
            <person name="Kotkiewicz H."/>
            <person name="Kremitzki C."/>
            <person name="Wollam A."/>
            <person name="Trani L."/>
            <person name="Fulton L."/>
            <person name="Fulton R."/>
            <person name="Matthews L."/>
            <person name="Whitehead S."/>
            <person name="Chow W."/>
            <person name="Torrance J."/>
            <person name="Dunn M."/>
            <person name="Harden G."/>
            <person name="Threadgold G."/>
            <person name="Wood J."/>
            <person name="Collins J."/>
            <person name="Heath P."/>
            <person name="Griffiths G."/>
            <person name="Pelan S."/>
            <person name="Grafham D."/>
            <person name="Eichler E.E."/>
            <person name="Weinstock G."/>
            <person name="Mardis E.R."/>
            <person name="Wilson R.K."/>
            <person name="Howe K."/>
            <person name="Flicek P."/>
            <person name="Hubbard T."/>
        </authorList>
    </citation>
    <scope>NUCLEOTIDE SEQUENCE [LARGE SCALE GENOMIC DNA]</scope>
    <source>
        <strain evidence="2 4">C57BL/6J</strain>
    </source>
</reference>
<dbReference type="Bgee" id="ENSMUSG00000043088">
    <property type="expression patterns" value="Expressed in vestibular membrane of cochlear duct and 115 other cell types or tissues"/>
</dbReference>
<organism evidence="2 4">
    <name type="scientific">Mus musculus</name>
    <name type="common">Mouse</name>
    <dbReference type="NCBI Taxonomy" id="10090"/>
    <lineage>
        <taxon>Eukaryota</taxon>
        <taxon>Metazoa</taxon>
        <taxon>Chordata</taxon>
        <taxon>Craniata</taxon>
        <taxon>Vertebrata</taxon>
        <taxon>Euteleostomi</taxon>
        <taxon>Mammalia</taxon>
        <taxon>Eutheria</taxon>
        <taxon>Euarchontoglires</taxon>
        <taxon>Glires</taxon>
        <taxon>Rodentia</taxon>
        <taxon>Myomorpha</taxon>
        <taxon>Muroidea</taxon>
        <taxon>Muridae</taxon>
        <taxon>Murinae</taxon>
        <taxon>Mus</taxon>
        <taxon>Mus</taxon>
    </lineage>
</organism>
<protein>
    <submittedName>
        <fullName evidence="2">Interleukin 17 receptor E</fullName>
    </submittedName>
</protein>
<feature type="signal peptide" evidence="1">
    <location>
        <begin position="1"/>
        <end position="23"/>
    </location>
</feature>
<proteinExistence type="predicted"/>
<keyword evidence="4" id="KW-1185">Reference proteome</keyword>
<evidence type="ECO:0000313" key="3">
    <source>
        <dbReference type="MGI" id="MGI:1889371"/>
    </source>
</evidence>
<reference evidence="2 4" key="1">
    <citation type="journal article" date="2009" name="PLoS Biol.">
        <title>Lineage-specific biology revealed by a finished genome assembly of the mouse.</title>
        <authorList>
            <consortium name="Mouse Genome Sequencing Consortium"/>
            <person name="Church D.M."/>
            <person name="Goodstadt L."/>
            <person name="Hillier L.W."/>
            <person name="Zody M.C."/>
            <person name="Goldstein S."/>
            <person name="She X."/>
            <person name="Bult C.J."/>
            <person name="Agarwala R."/>
            <person name="Cherry J.L."/>
            <person name="DiCuccio M."/>
            <person name="Hlavina W."/>
            <person name="Kapustin Y."/>
            <person name="Meric P."/>
            <person name="Maglott D."/>
            <person name="Birtle Z."/>
            <person name="Marques A.C."/>
            <person name="Graves T."/>
            <person name="Zhou S."/>
            <person name="Teague B."/>
            <person name="Potamousis K."/>
            <person name="Churas C."/>
            <person name="Place M."/>
            <person name="Herschleb J."/>
            <person name="Runnheim R."/>
            <person name="Forrest D."/>
            <person name="Amos-Landgraf J."/>
            <person name="Schwartz D.C."/>
            <person name="Cheng Z."/>
            <person name="Lindblad-Toh K."/>
            <person name="Eichler E.E."/>
            <person name="Ponting C.P."/>
        </authorList>
    </citation>
    <scope>NUCLEOTIDE SEQUENCE [LARGE SCALE GENOMIC DNA]</scope>
    <source>
        <strain evidence="2 4">C57BL/6J</strain>
    </source>
</reference>
<feature type="chain" id="PRO_5005885619" evidence="1">
    <location>
        <begin position="24"/>
        <end position="67"/>
    </location>
</feature>
<name>A0A0N4SW41_MOUSE</name>
<gene>
    <name evidence="2 3" type="primary">Il17re</name>
</gene>
<evidence type="ECO:0000313" key="2">
    <source>
        <dbReference type="Ensembl" id="ENSMUSP00000145363.2"/>
    </source>
</evidence>
<reference evidence="2" key="4">
    <citation type="submission" date="2025-09" db="UniProtKB">
        <authorList>
            <consortium name="Ensembl"/>
        </authorList>
    </citation>
    <scope>IDENTIFICATION</scope>
    <source>
        <strain evidence="2">C57BL/6J</strain>
    </source>
</reference>
<dbReference type="Ensembl" id="ENSMUST00000203281.3">
    <property type="protein sequence ID" value="ENSMUSP00000145363.2"/>
    <property type="gene ID" value="ENSMUSG00000043088.17"/>
</dbReference>
<dbReference type="AGR" id="MGI:1889371"/>
<accession>A0A0N4SW41</accession>
<reference evidence="2" key="3">
    <citation type="submission" date="2025-08" db="UniProtKB">
        <authorList>
            <consortium name="Ensembl"/>
        </authorList>
    </citation>
    <scope>IDENTIFICATION</scope>
    <source>
        <strain evidence="2">C57BL/6J</strain>
    </source>
</reference>
<evidence type="ECO:0000256" key="1">
    <source>
        <dbReference type="SAM" id="SignalP"/>
    </source>
</evidence>